<evidence type="ECO:0000313" key="1">
    <source>
        <dbReference type="EMBL" id="PRQ53973.1"/>
    </source>
</evidence>
<name>A0A2P6S5J8_ROSCH</name>
<organism evidence="1 2">
    <name type="scientific">Rosa chinensis</name>
    <name type="common">China rose</name>
    <dbReference type="NCBI Taxonomy" id="74649"/>
    <lineage>
        <taxon>Eukaryota</taxon>
        <taxon>Viridiplantae</taxon>
        <taxon>Streptophyta</taxon>
        <taxon>Embryophyta</taxon>
        <taxon>Tracheophyta</taxon>
        <taxon>Spermatophyta</taxon>
        <taxon>Magnoliopsida</taxon>
        <taxon>eudicotyledons</taxon>
        <taxon>Gunneridae</taxon>
        <taxon>Pentapetalae</taxon>
        <taxon>rosids</taxon>
        <taxon>fabids</taxon>
        <taxon>Rosales</taxon>
        <taxon>Rosaceae</taxon>
        <taxon>Rosoideae</taxon>
        <taxon>Rosoideae incertae sedis</taxon>
        <taxon>Rosa</taxon>
    </lineage>
</organism>
<gene>
    <name evidence="1" type="ORF">RchiOBHm_Chr2g0172451</name>
</gene>
<reference evidence="1 2" key="1">
    <citation type="journal article" date="2018" name="Nat. Genet.">
        <title>The Rosa genome provides new insights in the design of modern roses.</title>
        <authorList>
            <person name="Bendahmane M."/>
        </authorList>
    </citation>
    <scope>NUCLEOTIDE SEQUENCE [LARGE SCALE GENOMIC DNA]</scope>
    <source>
        <strain evidence="2">cv. Old Blush</strain>
    </source>
</reference>
<accession>A0A2P6S5J8</accession>
<keyword evidence="2" id="KW-1185">Reference proteome</keyword>
<dbReference type="Gramene" id="PRQ53973">
    <property type="protein sequence ID" value="PRQ53973"/>
    <property type="gene ID" value="RchiOBHm_Chr2g0172451"/>
</dbReference>
<comment type="caution">
    <text evidence="1">The sequence shown here is derived from an EMBL/GenBank/DDBJ whole genome shotgun (WGS) entry which is preliminary data.</text>
</comment>
<protein>
    <submittedName>
        <fullName evidence="1">Uncharacterized protein</fullName>
    </submittedName>
</protein>
<dbReference type="Proteomes" id="UP000238479">
    <property type="component" value="Chromosome 2"/>
</dbReference>
<sequence>MEKHDFAFDVFTPTSLSLLPLACDELHGMCMKCTAYIIPISAAAKGERAESPNSR</sequence>
<evidence type="ECO:0000313" key="2">
    <source>
        <dbReference type="Proteomes" id="UP000238479"/>
    </source>
</evidence>
<dbReference type="EMBL" id="PDCK01000040">
    <property type="protein sequence ID" value="PRQ53973.1"/>
    <property type="molecule type" value="Genomic_DNA"/>
</dbReference>
<proteinExistence type="predicted"/>
<dbReference type="AlphaFoldDB" id="A0A2P6S5J8"/>